<keyword evidence="9 13" id="KW-0413">Isomerase</keyword>
<evidence type="ECO:0000256" key="12">
    <source>
        <dbReference type="RuleBase" id="RU004208"/>
    </source>
</evidence>
<dbReference type="EC" id="5.3.4.1" evidence="4 13"/>
<proteinExistence type="inferred from homology"/>
<dbReference type="InterPro" id="IPR036249">
    <property type="entry name" value="Thioredoxin-like_sf"/>
</dbReference>
<feature type="domain" description="Thioredoxin" evidence="14">
    <location>
        <begin position="1"/>
        <end position="126"/>
    </location>
</feature>
<dbReference type="GO" id="GO:0040019">
    <property type="term" value="P:positive regulation of embryonic development"/>
    <property type="evidence" value="ECO:0007669"/>
    <property type="project" value="EnsemblMetazoa"/>
</dbReference>
<dbReference type="PRINTS" id="PR00421">
    <property type="entry name" value="THIOREDOXIN"/>
</dbReference>
<sequence>MKLLFSLFAFFCITLTYGSVVELTDSNFYNKIDDYEIALVKFYAPWCGHCKRMAPEFDKAAIKLKTNDPPVTLIKVDCTVEKKVCEDYKVQGFPTLKIFRRGVISADYEGPRDADGIVKFMRGQSGPSSKELKTVAEFDKFIADEDQSVIGFFETESKLKDSFLKVADTERDRFRFAHTSSKDLLEKHGFNDDIVVFTPKKLQNKFESHEHKYDGNYDTDKIKTFLIHESTGLAGIRTQGNLFQFTRRPLFVVYYNVDYVKDPKGSQYWRNRVLKVAQDFKRKAYFAVSAKEEFGEEIESVGLGERKESDKPIVAALTSEGKFPMQTEFSVENLKKFVESVLEGKSEPYMKSEPVPETQSNLKVAVGRNFKDLILDAEKDVLIEFYAPWCGHCKNLAPKYEELADKLADEDIIIAKMDATANDVPPMFEVKGFPTIYWIPKNTKIPVQYYGGREVNDFIKFIASKSSDGLKGYDKSGKKVKAEL</sequence>
<dbReference type="OMA" id="QLANKFE"/>
<dbReference type="PROSITE" id="PS51352">
    <property type="entry name" value="THIOREDOXIN_2"/>
    <property type="match status" value="2"/>
</dbReference>
<dbReference type="NCBIfam" id="TIGR01130">
    <property type="entry name" value="ER_PDI_fam"/>
    <property type="match status" value="1"/>
</dbReference>
<comment type="similarity">
    <text evidence="3 12">Belongs to the protein disulfide isomerase family.</text>
</comment>
<feature type="domain" description="Thioredoxin" evidence="14">
    <location>
        <begin position="341"/>
        <end position="467"/>
    </location>
</feature>
<dbReference type="CTD" id="36378745"/>
<feature type="disulfide bond" description="Redox-active" evidence="11">
    <location>
        <begin position="47"/>
        <end position="50"/>
    </location>
</feature>
<organism evidence="15">
    <name type="scientific">Strongyloides ratti</name>
    <name type="common">Parasitic roundworm</name>
    <dbReference type="NCBI Taxonomy" id="34506"/>
    <lineage>
        <taxon>Eukaryota</taxon>
        <taxon>Metazoa</taxon>
        <taxon>Ecdysozoa</taxon>
        <taxon>Nematoda</taxon>
        <taxon>Chromadorea</taxon>
        <taxon>Rhabditida</taxon>
        <taxon>Tylenchina</taxon>
        <taxon>Panagrolaimomorpha</taxon>
        <taxon>Strongyloidoidea</taxon>
        <taxon>Strongyloididae</taxon>
        <taxon>Strongyloides</taxon>
    </lineage>
</organism>
<dbReference type="Pfam" id="PF00085">
    <property type="entry name" value="Thioredoxin"/>
    <property type="match status" value="2"/>
</dbReference>
<dbReference type="GeneID" id="36378745"/>
<evidence type="ECO:0000256" key="8">
    <source>
        <dbReference type="ARBA" id="ARBA00023157"/>
    </source>
</evidence>
<keyword evidence="7" id="KW-0256">Endoplasmic reticulum</keyword>
<feature type="disulfide bond" description="Redox-active" evidence="11">
    <location>
        <begin position="390"/>
        <end position="393"/>
    </location>
</feature>
<dbReference type="InterPro" id="IPR017937">
    <property type="entry name" value="Thioredoxin_CS"/>
</dbReference>
<dbReference type="WormBase" id="SRAE_2000105100">
    <property type="protein sequence ID" value="SRP05826"/>
    <property type="gene ID" value="WBGene00261251"/>
</dbReference>
<name>A0A090L9B3_STRRB</name>
<evidence type="ECO:0000313" key="15">
    <source>
        <dbReference type="EMBL" id="CEF66381.1"/>
    </source>
</evidence>
<keyword evidence="16" id="KW-1185">Reference proteome</keyword>
<dbReference type="GO" id="GO:0010171">
    <property type="term" value="P:body morphogenesis"/>
    <property type="evidence" value="ECO:0007669"/>
    <property type="project" value="EnsemblMetazoa"/>
</dbReference>
<dbReference type="FunFam" id="3.40.30.10:FF:000045">
    <property type="entry name" value="Disulfide-isomerase A3"/>
    <property type="match status" value="1"/>
</dbReference>
<reference evidence="15 16" key="1">
    <citation type="submission" date="2014-09" db="EMBL/GenBank/DDBJ databases">
        <authorList>
            <person name="Martin A.A."/>
        </authorList>
    </citation>
    <scope>NUCLEOTIDE SEQUENCE</scope>
    <source>
        <strain evidence="16">ED321</strain>
        <strain evidence="15">ED321 Heterogonic</strain>
    </source>
</reference>
<dbReference type="GO" id="GO:0003756">
    <property type="term" value="F:protein disulfide isomerase activity"/>
    <property type="evidence" value="ECO:0007669"/>
    <property type="project" value="UniProtKB-EC"/>
</dbReference>
<keyword evidence="8 11" id="KW-1015">Disulfide bond</keyword>
<reference evidence="17" key="2">
    <citation type="submission" date="2020-12" db="UniProtKB">
        <authorList>
            <consortium name="WormBaseParasite"/>
        </authorList>
    </citation>
    <scope>IDENTIFICATION</scope>
</reference>
<accession>A0A090L9B3</accession>
<dbReference type="GO" id="GO:0040002">
    <property type="term" value="P:collagen and cuticulin-based cuticle development"/>
    <property type="evidence" value="ECO:0007669"/>
    <property type="project" value="EnsemblMetazoa"/>
</dbReference>
<gene>
    <name evidence="15 17 18" type="ORF">SRAE_2000105100</name>
</gene>
<evidence type="ECO:0000256" key="5">
    <source>
        <dbReference type="ARBA" id="ARBA00022729"/>
    </source>
</evidence>
<evidence type="ECO:0000259" key="14">
    <source>
        <dbReference type="PROSITE" id="PS51352"/>
    </source>
</evidence>
<evidence type="ECO:0000256" key="11">
    <source>
        <dbReference type="PIRSR" id="PIRSR605792-51"/>
    </source>
</evidence>
<keyword evidence="6" id="KW-0677">Repeat</keyword>
<dbReference type="NCBIfam" id="TIGR01126">
    <property type="entry name" value="pdi_dom"/>
    <property type="match status" value="2"/>
</dbReference>
<dbReference type="GO" id="GO:0018991">
    <property type="term" value="P:egg-laying behavior"/>
    <property type="evidence" value="ECO:0007669"/>
    <property type="project" value="EnsemblMetazoa"/>
</dbReference>
<dbReference type="InterPro" id="IPR041868">
    <property type="entry name" value="PDIA3_PDI_b"/>
</dbReference>
<evidence type="ECO:0000256" key="10">
    <source>
        <dbReference type="ARBA" id="ARBA00023284"/>
    </source>
</evidence>
<dbReference type="GO" id="GO:0005788">
    <property type="term" value="C:endoplasmic reticulum lumen"/>
    <property type="evidence" value="ECO:0007669"/>
    <property type="project" value="UniProtKB-SubCell"/>
</dbReference>
<dbReference type="CDD" id="cd02961">
    <property type="entry name" value="PDI_a_family"/>
    <property type="match status" value="1"/>
</dbReference>
<evidence type="ECO:0000313" key="17">
    <source>
        <dbReference type="WBParaSite" id="SRAE_2000105100.1"/>
    </source>
</evidence>
<dbReference type="GO" id="GO:0008360">
    <property type="term" value="P:regulation of cell shape"/>
    <property type="evidence" value="ECO:0007669"/>
    <property type="project" value="EnsemblMetazoa"/>
</dbReference>
<dbReference type="InterPro" id="IPR005788">
    <property type="entry name" value="PDI_thioredoxin-like_dom"/>
</dbReference>
<dbReference type="GO" id="GO:0034976">
    <property type="term" value="P:response to endoplasmic reticulum stress"/>
    <property type="evidence" value="ECO:0007669"/>
    <property type="project" value="TreeGrafter"/>
</dbReference>
<comment type="catalytic activity">
    <reaction evidence="1 13">
        <text>Catalyzes the rearrangement of -S-S- bonds in proteins.</text>
        <dbReference type="EC" id="5.3.4.1"/>
    </reaction>
</comment>
<dbReference type="EMBL" id="LN609529">
    <property type="protein sequence ID" value="CEF66381.1"/>
    <property type="molecule type" value="Genomic_DNA"/>
</dbReference>
<dbReference type="OrthoDB" id="427280at2759"/>
<dbReference type="PROSITE" id="PS00194">
    <property type="entry name" value="THIOREDOXIN_1"/>
    <property type="match status" value="2"/>
</dbReference>
<protein>
    <recommendedName>
        <fullName evidence="4 13">Protein disulfide-isomerase</fullName>
        <ecNumber evidence="4 13">5.3.4.1</ecNumber>
    </recommendedName>
</protein>
<dbReference type="InterPro" id="IPR005792">
    <property type="entry name" value="Prot_disulphide_isomerase"/>
</dbReference>
<dbReference type="CDD" id="cd03069">
    <property type="entry name" value="PDI_b_ERp57"/>
    <property type="match status" value="1"/>
</dbReference>
<dbReference type="Pfam" id="PF13848">
    <property type="entry name" value="Thioredoxin_6"/>
    <property type="match status" value="1"/>
</dbReference>
<evidence type="ECO:0000313" key="16">
    <source>
        <dbReference type="Proteomes" id="UP000035682"/>
    </source>
</evidence>
<dbReference type="FunFam" id="3.40.30.10:FF:000077">
    <property type="entry name" value="Protein disulfide-isomerase"/>
    <property type="match status" value="1"/>
</dbReference>
<dbReference type="RefSeq" id="XP_024505581.1">
    <property type="nucleotide sequence ID" value="XM_024651956.1"/>
</dbReference>
<evidence type="ECO:0000256" key="7">
    <source>
        <dbReference type="ARBA" id="ARBA00022824"/>
    </source>
</evidence>
<dbReference type="CDD" id="cd02995">
    <property type="entry name" value="PDI_a_PDI_a'_C"/>
    <property type="match status" value="1"/>
</dbReference>
<feature type="signal peptide" evidence="13">
    <location>
        <begin position="1"/>
        <end position="18"/>
    </location>
</feature>
<evidence type="ECO:0000256" key="1">
    <source>
        <dbReference type="ARBA" id="ARBA00001182"/>
    </source>
</evidence>
<evidence type="ECO:0000256" key="2">
    <source>
        <dbReference type="ARBA" id="ARBA00004319"/>
    </source>
</evidence>
<dbReference type="PANTHER" id="PTHR18929:SF132">
    <property type="entry name" value="PROTEIN DISULFIDE-ISOMERASE A3"/>
    <property type="match status" value="1"/>
</dbReference>
<dbReference type="STRING" id="34506.A0A090L9B3"/>
<dbReference type="FunFam" id="3.40.30.10:FF:000017">
    <property type="entry name" value="Protein disulfide-isomerase A4"/>
    <property type="match status" value="1"/>
</dbReference>
<evidence type="ECO:0000256" key="9">
    <source>
        <dbReference type="ARBA" id="ARBA00023235"/>
    </source>
</evidence>
<dbReference type="eggNOG" id="KOG0190">
    <property type="taxonomic scope" value="Eukaryota"/>
</dbReference>
<dbReference type="CDD" id="cd03073">
    <property type="entry name" value="PDI_b'_ERp72_ERp57"/>
    <property type="match status" value="1"/>
</dbReference>
<dbReference type="AlphaFoldDB" id="A0A090L9B3"/>
<keyword evidence="10 11" id="KW-0676">Redox-active center</keyword>
<dbReference type="WBParaSite" id="SRAE_2000105100.1">
    <property type="protein sequence ID" value="SRAE_2000105100.1"/>
    <property type="gene ID" value="WBGene00261251"/>
</dbReference>
<dbReference type="PANTHER" id="PTHR18929">
    <property type="entry name" value="PROTEIN DISULFIDE ISOMERASE"/>
    <property type="match status" value="1"/>
</dbReference>
<keyword evidence="5 13" id="KW-0732">Signal</keyword>
<dbReference type="GO" id="GO:0006457">
    <property type="term" value="P:protein folding"/>
    <property type="evidence" value="ECO:0007669"/>
    <property type="project" value="TreeGrafter"/>
</dbReference>
<comment type="subcellular location">
    <subcellularLocation>
        <location evidence="2">Endoplasmic reticulum lumen</location>
    </subcellularLocation>
</comment>
<dbReference type="GO" id="GO:0003810">
    <property type="term" value="F:protein-glutamine gamma-glutamyltransferase activity"/>
    <property type="evidence" value="ECO:0007669"/>
    <property type="project" value="EnsemblMetazoa"/>
</dbReference>
<dbReference type="Gene3D" id="3.40.30.10">
    <property type="entry name" value="Glutaredoxin"/>
    <property type="match status" value="4"/>
</dbReference>
<dbReference type="GO" id="GO:0090597">
    <property type="term" value="P:nematode male tail mating organ morphogenesis"/>
    <property type="evidence" value="ECO:0007669"/>
    <property type="project" value="EnsemblMetazoa"/>
</dbReference>
<dbReference type="GO" id="GO:0045138">
    <property type="term" value="P:nematode male tail tip morphogenesis"/>
    <property type="evidence" value="ECO:0007669"/>
    <property type="project" value="EnsemblMetazoa"/>
</dbReference>
<dbReference type="SUPFAM" id="SSF52833">
    <property type="entry name" value="Thioredoxin-like"/>
    <property type="match status" value="4"/>
</dbReference>
<dbReference type="InterPro" id="IPR013766">
    <property type="entry name" value="Thioredoxin_domain"/>
</dbReference>
<evidence type="ECO:0000256" key="6">
    <source>
        <dbReference type="ARBA" id="ARBA00022737"/>
    </source>
</evidence>
<evidence type="ECO:0000256" key="3">
    <source>
        <dbReference type="ARBA" id="ARBA00006347"/>
    </source>
</evidence>
<dbReference type="Proteomes" id="UP000035682">
    <property type="component" value="Unplaced"/>
</dbReference>
<evidence type="ECO:0000256" key="4">
    <source>
        <dbReference type="ARBA" id="ARBA00012723"/>
    </source>
</evidence>
<evidence type="ECO:0000313" key="18">
    <source>
        <dbReference type="WormBase" id="SRAE_2000105100"/>
    </source>
</evidence>
<evidence type="ECO:0000256" key="13">
    <source>
        <dbReference type="RuleBase" id="RU361130"/>
    </source>
</evidence>
<dbReference type="FunFam" id="3.40.30.10:FF:000303">
    <property type="entry name" value="Protein disulfide-isomerase"/>
    <property type="match status" value="1"/>
</dbReference>
<feature type="chain" id="PRO_5015017700" description="Protein disulfide-isomerase" evidence="13">
    <location>
        <begin position="19"/>
        <end position="484"/>
    </location>
</feature>